<evidence type="ECO:0000256" key="9">
    <source>
        <dbReference type="SAM" id="MobiDB-lite"/>
    </source>
</evidence>
<keyword evidence="5" id="KW-0863">Zinc-finger</keyword>
<keyword evidence="6" id="KW-0443">Lipid metabolism</keyword>
<keyword evidence="6" id="KW-0276">Fatty acid metabolism</keyword>
<dbReference type="Pfam" id="PF00569">
    <property type="entry name" value="ZZ"/>
    <property type="match status" value="1"/>
</dbReference>
<dbReference type="Gene3D" id="1.10.1200.10">
    <property type="entry name" value="ACP-like"/>
    <property type="match status" value="1"/>
</dbReference>
<dbReference type="CDD" id="cd05235">
    <property type="entry name" value="SDR_e1"/>
    <property type="match status" value="1"/>
</dbReference>
<dbReference type="PROSITE" id="PS50075">
    <property type="entry name" value="CARRIER"/>
    <property type="match status" value="1"/>
</dbReference>
<keyword evidence="1" id="KW-0596">Phosphopantetheine</keyword>
<evidence type="ECO:0000259" key="10">
    <source>
        <dbReference type="PROSITE" id="PS50075"/>
    </source>
</evidence>
<dbReference type="InterPro" id="IPR007015">
    <property type="entry name" value="DNA_pol_V/MYBBP1A"/>
</dbReference>
<evidence type="ECO:0000256" key="5">
    <source>
        <dbReference type="ARBA" id="ARBA00022771"/>
    </source>
</evidence>
<dbReference type="PROSITE" id="PS00455">
    <property type="entry name" value="AMP_BINDING"/>
    <property type="match status" value="1"/>
</dbReference>
<feature type="domain" description="Carrier" evidence="10">
    <location>
        <begin position="648"/>
        <end position="723"/>
    </location>
</feature>
<dbReference type="InterPro" id="IPR016024">
    <property type="entry name" value="ARM-type_fold"/>
</dbReference>
<proteinExistence type="predicted"/>
<dbReference type="InterPro" id="IPR009081">
    <property type="entry name" value="PP-bd_ACP"/>
</dbReference>
<accession>A0A818SQ34</accession>
<dbReference type="InterPro" id="IPR020845">
    <property type="entry name" value="AMP-binding_CS"/>
</dbReference>
<dbReference type="GO" id="GO:0006355">
    <property type="term" value="P:regulation of DNA-templated transcription"/>
    <property type="evidence" value="ECO:0007669"/>
    <property type="project" value="InterPro"/>
</dbReference>
<organism evidence="11 12">
    <name type="scientific">Adineta steineri</name>
    <dbReference type="NCBI Taxonomy" id="433720"/>
    <lineage>
        <taxon>Eukaryota</taxon>
        <taxon>Metazoa</taxon>
        <taxon>Spiralia</taxon>
        <taxon>Gnathifera</taxon>
        <taxon>Rotifera</taxon>
        <taxon>Eurotatoria</taxon>
        <taxon>Bdelloidea</taxon>
        <taxon>Adinetida</taxon>
        <taxon>Adinetidae</taxon>
        <taxon>Adineta</taxon>
    </lineage>
</organism>
<dbReference type="Proteomes" id="UP000663844">
    <property type="component" value="Unassembled WGS sequence"/>
</dbReference>
<dbReference type="SMART" id="SM00291">
    <property type="entry name" value="ZnF_ZZ"/>
    <property type="match status" value="1"/>
</dbReference>
<feature type="region of interest" description="Disordered" evidence="9">
    <location>
        <begin position="2171"/>
        <end position="2225"/>
    </location>
</feature>
<evidence type="ECO:0000256" key="7">
    <source>
        <dbReference type="ARBA" id="ARBA00022833"/>
    </source>
</evidence>
<dbReference type="NCBIfam" id="TIGR01746">
    <property type="entry name" value="Thioester-redct"/>
    <property type="match status" value="1"/>
</dbReference>
<comment type="caution">
    <text evidence="11">The sequence shown here is derived from an EMBL/GenBank/DDBJ whole genome shotgun (WGS) entry which is preliminary data.</text>
</comment>
<dbReference type="Pfam" id="PF07993">
    <property type="entry name" value="NAD_binding_4"/>
    <property type="match status" value="1"/>
</dbReference>
<dbReference type="InterPro" id="IPR036291">
    <property type="entry name" value="NAD(P)-bd_dom_sf"/>
</dbReference>
<dbReference type="GO" id="GO:0005730">
    <property type="term" value="C:nucleolus"/>
    <property type="evidence" value="ECO:0007669"/>
    <property type="project" value="InterPro"/>
</dbReference>
<dbReference type="InterPro" id="IPR036736">
    <property type="entry name" value="ACP-like_sf"/>
</dbReference>
<dbReference type="GO" id="GO:0003677">
    <property type="term" value="F:DNA binding"/>
    <property type="evidence" value="ECO:0007669"/>
    <property type="project" value="InterPro"/>
</dbReference>
<gene>
    <name evidence="11" type="ORF">OXD698_LOCUS10361</name>
</gene>
<evidence type="ECO:0000256" key="1">
    <source>
        <dbReference type="ARBA" id="ARBA00022450"/>
    </source>
</evidence>
<dbReference type="SUPFAM" id="SSF51735">
    <property type="entry name" value="NAD(P)-binding Rossmann-fold domains"/>
    <property type="match status" value="1"/>
</dbReference>
<evidence type="ECO:0000256" key="8">
    <source>
        <dbReference type="ARBA" id="ARBA00026121"/>
    </source>
</evidence>
<dbReference type="GO" id="GO:0005783">
    <property type="term" value="C:endoplasmic reticulum"/>
    <property type="evidence" value="ECO:0007669"/>
    <property type="project" value="TreeGrafter"/>
</dbReference>
<dbReference type="PANTHER" id="PTHR43272:SF91">
    <property type="entry name" value="CARRIER DOMAIN-CONTAINING PROTEIN"/>
    <property type="match status" value="1"/>
</dbReference>
<dbReference type="GO" id="GO:0016020">
    <property type="term" value="C:membrane"/>
    <property type="evidence" value="ECO:0007669"/>
    <property type="project" value="TreeGrafter"/>
</dbReference>
<dbReference type="Gene3D" id="3.30.60.90">
    <property type="match status" value="1"/>
</dbReference>
<dbReference type="Gene3D" id="3.40.50.12780">
    <property type="entry name" value="N-terminal domain of ligase-like"/>
    <property type="match status" value="1"/>
</dbReference>
<feature type="compositionally biased region" description="Acidic residues" evidence="9">
    <location>
        <begin position="1739"/>
        <end position="1786"/>
    </location>
</feature>
<dbReference type="InterPro" id="IPR013120">
    <property type="entry name" value="FAR_NAD-bd"/>
</dbReference>
<dbReference type="SUPFAM" id="SSF56801">
    <property type="entry name" value="Acetyl-CoA synthetase-like"/>
    <property type="match status" value="1"/>
</dbReference>
<dbReference type="SUPFAM" id="SSF57850">
    <property type="entry name" value="RING/U-box"/>
    <property type="match status" value="1"/>
</dbReference>
<feature type="region of interest" description="Disordered" evidence="9">
    <location>
        <begin position="1737"/>
        <end position="1786"/>
    </location>
</feature>
<evidence type="ECO:0000256" key="4">
    <source>
        <dbReference type="ARBA" id="ARBA00022723"/>
    </source>
</evidence>
<dbReference type="InterPro" id="IPR042099">
    <property type="entry name" value="ANL_N_sf"/>
</dbReference>
<dbReference type="InterPro" id="IPR010080">
    <property type="entry name" value="Thioester_reductase-like_dom"/>
</dbReference>
<dbReference type="InterPro" id="IPR000873">
    <property type="entry name" value="AMP-dep_synth/lig_dom"/>
</dbReference>
<keyword evidence="4" id="KW-0479">Metal-binding</keyword>
<dbReference type="EMBL" id="CAJOAZ010000550">
    <property type="protein sequence ID" value="CAF3672656.1"/>
    <property type="molecule type" value="Genomic_DNA"/>
</dbReference>
<dbReference type="GO" id="GO:0004467">
    <property type="term" value="F:long-chain fatty acid-CoA ligase activity"/>
    <property type="evidence" value="ECO:0007669"/>
    <property type="project" value="UniProtKB-EC"/>
</dbReference>
<evidence type="ECO:0000256" key="6">
    <source>
        <dbReference type="ARBA" id="ARBA00022832"/>
    </source>
</evidence>
<dbReference type="Pfam" id="PF04931">
    <property type="entry name" value="DNA_pol_phi"/>
    <property type="match status" value="1"/>
</dbReference>
<dbReference type="Pfam" id="PF00550">
    <property type="entry name" value="PP-binding"/>
    <property type="match status" value="1"/>
</dbReference>
<evidence type="ECO:0000256" key="3">
    <source>
        <dbReference type="ARBA" id="ARBA00022598"/>
    </source>
</evidence>
<dbReference type="InterPro" id="IPR043145">
    <property type="entry name" value="Znf_ZZ_sf"/>
</dbReference>
<reference evidence="11" key="1">
    <citation type="submission" date="2021-02" db="EMBL/GenBank/DDBJ databases">
        <authorList>
            <person name="Nowell W R."/>
        </authorList>
    </citation>
    <scope>NUCLEOTIDE SEQUENCE</scope>
</reference>
<keyword evidence="2" id="KW-0597">Phosphoprotein</keyword>
<evidence type="ECO:0000313" key="11">
    <source>
        <dbReference type="EMBL" id="CAF3672656.1"/>
    </source>
</evidence>
<protein>
    <recommendedName>
        <fullName evidence="8">long-chain-fatty-acid--CoA ligase</fullName>
        <ecNumber evidence="8">6.2.1.3</ecNumber>
    </recommendedName>
</protein>
<feature type="region of interest" description="Disordered" evidence="9">
    <location>
        <begin position="1980"/>
        <end position="2010"/>
    </location>
</feature>
<evidence type="ECO:0000313" key="12">
    <source>
        <dbReference type="Proteomes" id="UP000663844"/>
    </source>
</evidence>
<sequence length="2225" mass="254220">MTVTTELSSWDCSECSRTLNHGEFRFTCTVCDDYDLCETCVGTLNPPHPHKLIRELAYRHEDIIIAYTSATMASNIEIATDMYRDRYCLGVRDVDETNPSLYADTYSWLTYETIGTRSKNFGNGLRNIIQSRDYLGICAKNRPEWVITDFACIFQSIISVPIYTLFNDRELTHVINNTKLSVLVCDKPMLLRLIRLYAECPSLRHIICMDPIPETILGMEKNELCIHYMNDIETCGSNQRYDFVNIAPDECFTIIYTSGSSGIPKGAMISERTFRAAFAEWCVPFTYDFINFSYEPLAWASDRDSLIRTFLLGGRTGFSTGDVSLLMEELALVRPNSFLGTPAIWNKIYAEFKAALSLTTVHLPPEAIEAEEYRLLQHFSKLIPMRCKFITIGGAKISPIVLDFVKGCFARCKIRESYGITECGGITSNNVLDDTLQFRLISVPEMGYTIDDEPYSRGELLIKTEQMFSGYLNNPEETQAAFTEDGFFHTGDIVELRSGSKRQIYVDIIDRKKNFFKLSQGQYVSPEFLQNIYIQSPFVEQIYIHGDLVADSVGCVVVPNREFTQAFVLKHNLENFDMNNPDQKFYEAVLQNLRLIAKKESLRQHEIPSRLVIDFEPFTAENGLLTCTMKPCRYKLAAYYGDRLKQSMSIKQRLKLIIETTTEQSLSMDDENNSFIPTGGDSLTTVRLSRKIENDLGISIPINILLKSDMTLEQLADMIEDPSKISSMSHSIVPQLLNDSQVNLDIKVGEYKNTTVSRSMVFVTGTTGFVGAFLLAELLSTSRIECKFVCLVRCTSSTNALDRIRQTMLFYKIWKEDFQERILPLQGDLAKKCFGLDDKTYESLANQIDLIFHCGAEVNFILPYGKLYDSNVGGTREIIQLATYKSICIPIHYISTISVLSSGVKKEVSIDEISPTNLDNGYAQSKWVAEKLMTRASCLGLPVTIYRLGSICASRETGACNQNDLHTLLISTIMKTNCYPKTITNAHLQGLPVDFTVRSIVYLSTMQPDVYGKIYHVLNPNNSILFADIINCMCRCAIPLESVSLEKWHNKLMTLNDRDTLIGICKMDIYWELSDFDIHTRQQGIEKLLESLKTTTINDDDNKKDSSSQIDYAISRLIKGLVSNRKCARIGYAATIGTLAKLTDNQSTIPSTDDFISSIQDKLTTKKETGVEDAKNVRIGRVLSYIALAYTQKDTDLSSLLPKILPDLLLIRTQETRRRLRTFIDASIIQLAKWSGRKLFKKEILPHIQELLPTNWQMSDDGTKSIFLLISLVNLYPKIIDQEYFKLHWNSNMLSLGRTTDEQTIIKKCLQSFDNELHLLEQLTKELLIYAIHTQQLSSFWPILVDELSNIGLDSNKGHILLDLITFCFQEQENSKSINTIEAILDNSQILMGQILDLLSSSGRKMHHQASIELSKNALEKLGHTIANRPLEERLRLFEKLLNCANKNYTSLNTVANAVSEKLTVDELSEYVKFIIGLFCAVSKEDEGALERRRHFLLEILSNICNCSSFDLKTSSCGLLFENILSIYVLLANFKLNKHTPKQLQEFLHGPVELSDNTREHIEDMIYKFLLYEFHENKYEHSFNVFQRSIQLLESSKHYSVLFKNAEELKTYLNENGEKLFEFIRGKTIQSLPDEKLRLAFQQVFVLSFYDLFVDFNRAKQYLDDLMTCAKNAHTQLVLKKKVKEQSSWIEVLIDILLSMYTKKQHDIRSIIKKIYHQIVPYVNENALKLMLQTITTENESDDEGESDEEDEEDEHEHEDEDDDDKESEDEESESEEESMDNTDVNEDLRQAVEKALGDAAVKEDQEDDIDMDDEAMLRLDPLIAEAFRSQIKKSSNIKIINEKLHHQFRVLDLIESIIKKDDRMRFVIISIRPLIETLTSLSNTPAYKTMIERLDSILCHLSNRKIGHSDMPTTDECLELFRYLTSLAGTRTKLTTDTLSKVSMFVIKLCLHVGKQENRLAGVEETILTMYEGGFLRFLQPKPPKEKSKKKKNKKTDKDNDDDDNDELSANQSVVHPSIIKEFLLRFPEYGTRLMLLMVQTAMKENINWKKRNIVCGTLNNFFNKKQLDSVDGKLLKSIIDLLVTMCHDSKSSKMESLHIITVLTQKLLLIRNPTLTEKQASNLLDAISLAIKNKPINSDKQRKQLLNLIQSFKKRFNLTIDEEVMNMLTKKRKSPSSSSITNNQSQNKQKKLKTNHTDVSNGDSKEPVVDCRQMPFKGISVET</sequence>
<dbReference type="PANTHER" id="PTHR43272">
    <property type="entry name" value="LONG-CHAIN-FATTY-ACID--COA LIGASE"/>
    <property type="match status" value="1"/>
</dbReference>
<evidence type="ECO:0000256" key="2">
    <source>
        <dbReference type="ARBA" id="ARBA00022553"/>
    </source>
</evidence>
<dbReference type="Gene3D" id="3.40.50.720">
    <property type="entry name" value="NAD(P)-binding Rossmann-like Domain"/>
    <property type="match status" value="1"/>
</dbReference>
<keyword evidence="3" id="KW-0436">Ligase</keyword>
<feature type="compositionally biased region" description="Low complexity" evidence="9">
    <location>
        <begin position="2177"/>
        <end position="2189"/>
    </location>
</feature>
<name>A0A818SQ34_9BILA</name>
<keyword evidence="7" id="KW-0862">Zinc</keyword>
<dbReference type="SUPFAM" id="SSF47336">
    <property type="entry name" value="ACP-like"/>
    <property type="match status" value="1"/>
</dbReference>
<dbReference type="EC" id="6.2.1.3" evidence="8"/>
<dbReference type="Pfam" id="PF00501">
    <property type="entry name" value="AMP-binding"/>
    <property type="match status" value="1"/>
</dbReference>
<dbReference type="GO" id="GO:0008270">
    <property type="term" value="F:zinc ion binding"/>
    <property type="evidence" value="ECO:0007669"/>
    <property type="project" value="UniProtKB-KW"/>
</dbReference>
<dbReference type="InterPro" id="IPR000433">
    <property type="entry name" value="Znf_ZZ"/>
</dbReference>
<dbReference type="SUPFAM" id="SSF48371">
    <property type="entry name" value="ARM repeat"/>
    <property type="match status" value="2"/>
</dbReference>